<dbReference type="EMBL" id="RCSW01000001">
    <property type="protein sequence ID" value="KAF7955089.1"/>
    <property type="molecule type" value="Genomic_DNA"/>
</dbReference>
<dbReference type="GeneID" id="62143937"/>
<dbReference type="AlphaFoldDB" id="A0A9P5IY20"/>
<evidence type="ECO:0000313" key="3">
    <source>
        <dbReference type="Proteomes" id="UP000710849"/>
    </source>
</evidence>
<dbReference type="GO" id="GO:0018741">
    <property type="term" value="F:linear primary-alkylsulfatase activity"/>
    <property type="evidence" value="ECO:0007669"/>
    <property type="project" value="TreeGrafter"/>
</dbReference>
<dbReference type="GO" id="GO:0046983">
    <property type="term" value="F:protein dimerization activity"/>
    <property type="evidence" value="ECO:0007669"/>
    <property type="project" value="InterPro"/>
</dbReference>
<dbReference type="InterPro" id="IPR036866">
    <property type="entry name" value="RibonucZ/Hydroxyglut_hydro"/>
</dbReference>
<dbReference type="InterPro" id="IPR038536">
    <property type="entry name" value="Alkyl/aryl-sulf_dimr_sf"/>
</dbReference>
<name>A0A9P5IY20_9HELO</name>
<dbReference type="InterPro" id="IPR052195">
    <property type="entry name" value="Bact_Alkyl/Aryl-Sulfatase"/>
</dbReference>
<comment type="caution">
    <text evidence="2">The sequence shown here is derived from an EMBL/GenBank/DDBJ whole genome shotgun (WGS) entry which is preliminary data.</text>
</comment>
<dbReference type="RefSeq" id="XP_038738219.1">
    <property type="nucleotide sequence ID" value="XM_038870858.1"/>
</dbReference>
<gene>
    <name evidence="2" type="ORF">EAE97_000348</name>
</gene>
<dbReference type="Gene3D" id="1.25.40.880">
    <property type="entry name" value="Alkyl sulfatase, dimerisation domain"/>
    <property type="match status" value="1"/>
</dbReference>
<keyword evidence="3" id="KW-1185">Reference proteome</keyword>
<dbReference type="SUPFAM" id="SSF56281">
    <property type="entry name" value="Metallo-hydrolase/oxidoreductase"/>
    <property type="match status" value="1"/>
</dbReference>
<dbReference type="Pfam" id="PF14863">
    <property type="entry name" value="Alkyl_sulf_dimr"/>
    <property type="match status" value="1"/>
</dbReference>
<protein>
    <recommendedName>
        <fullName evidence="1">Alkyl sulfatase dimerisation domain-containing protein</fullName>
    </recommendedName>
</protein>
<organism evidence="2 3">
    <name type="scientific">Botrytis byssoidea</name>
    <dbReference type="NCBI Taxonomy" id="139641"/>
    <lineage>
        <taxon>Eukaryota</taxon>
        <taxon>Fungi</taxon>
        <taxon>Dikarya</taxon>
        <taxon>Ascomycota</taxon>
        <taxon>Pezizomycotina</taxon>
        <taxon>Leotiomycetes</taxon>
        <taxon>Helotiales</taxon>
        <taxon>Sclerotiniaceae</taxon>
        <taxon>Botrytis</taxon>
    </lineage>
</organism>
<feature type="domain" description="Alkyl sulfatase dimerisation" evidence="1">
    <location>
        <begin position="140"/>
        <end position="198"/>
    </location>
</feature>
<dbReference type="PANTHER" id="PTHR43223">
    <property type="entry name" value="ALKYL/ARYL-SULFATASE"/>
    <property type="match status" value="1"/>
</dbReference>
<dbReference type="PANTHER" id="PTHR43223:SF1">
    <property type="entry name" value="ALKYL_ARYL-SULFATASE BDS1"/>
    <property type="match status" value="1"/>
</dbReference>
<evidence type="ECO:0000313" key="2">
    <source>
        <dbReference type="EMBL" id="KAF7955089.1"/>
    </source>
</evidence>
<sequence>MQGVEHIPLLELQGGSQRLVHLCTSTGKISLVAPTYYITQNGDLLDGIEGLQIICQLTPGTETPAETLRGAPVRDGRLWSRYLDESITLFGDKTDVVFASHHWPTWNDDENLVLQFSSEHRDYYAYLHNESLQQINDGQTPLEIAENIQMPPNLSAKTHLQGYYGSINHNVKGVYDKYTGWFNGNPAYLWPLPPTDEAT</sequence>
<evidence type="ECO:0000259" key="1">
    <source>
        <dbReference type="Pfam" id="PF14863"/>
    </source>
</evidence>
<dbReference type="Proteomes" id="UP000710849">
    <property type="component" value="Unassembled WGS sequence"/>
</dbReference>
<accession>A0A9P5IY20</accession>
<proteinExistence type="predicted"/>
<dbReference type="Gene3D" id="3.60.15.30">
    <property type="entry name" value="Metallo-beta-lactamase domain"/>
    <property type="match status" value="2"/>
</dbReference>
<reference evidence="2 3" key="1">
    <citation type="journal article" date="2020" name="Genome Biol. Evol.">
        <title>Comparative genomics of Sclerotiniaceae.</title>
        <authorList>
            <person name="Valero Jimenez C.A."/>
            <person name="Steentjes M."/>
            <person name="Scholten O.E."/>
            <person name="Van Kan J.A.L."/>
        </authorList>
    </citation>
    <scope>NUCLEOTIDE SEQUENCE [LARGE SCALE GENOMIC DNA]</scope>
    <source>
        <strain evidence="2 3">MUCL 94</strain>
    </source>
</reference>
<dbReference type="GO" id="GO:0018909">
    <property type="term" value="P:dodecyl sulfate metabolic process"/>
    <property type="evidence" value="ECO:0007669"/>
    <property type="project" value="TreeGrafter"/>
</dbReference>
<dbReference type="InterPro" id="IPR029228">
    <property type="entry name" value="Alkyl_sulf_dimr"/>
</dbReference>